<evidence type="ECO:0000313" key="1">
    <source>
        <dbReference type="EMBL" id="KUJ18514.1"/>
    </source>
</evidence>
<name>A0A194XEE3_MOLSC</name>
<evidence type="ECO:0000313" key="2">
    <source>
        <dbReference type="Proteomes" id="UP000070700"/>
    </source>
</evidence>
<dbReference type="RefSeq" id="XP_018072869.1">
    <property type="nucleotide sequence ID" value="XM_018208576.2"/>
</dbReference>
<protein>
    <submittedName>
        <fullName evidence="1">Uncharacterized protein</fullName>
    </submittedName>
</protein>
<accession>A0A194XEE3</accession>
<dbReference type="PANTHER" id="PTHR38696:SF1">
    <property type="entry name" value="MEDIATOR OF RNA POLYMERASE II TRANSCRIPTION SUBUNIT 13"/>
    <property type="match status" value="1"/>
</dbReference>
<dbReference type="AlphaFoldDB" id="A0A194XEE3"/>
<dbReference type="OrthoDB" id="58379at2759"/>
<dbReference type="EMBL" id="KQ947412">
    <property type="protein sequence ID" value="KUJ18514.1"/>
    <property type="molecule type" value="Genomic_DNA"/>
</dbReference>
<dbReference type="GeneID" id="28818302"/>
<dbReference type="PANTHER" id="PTHR38696">
    <property type="entry name" value="MEDIATOR OF RNA POLYMERASE II TRANSCRIPTION SUBUNIT 13"/>
    <property type="match status" value="1"/>
</dbReference>
<gene>
    <name evidence="1" type="ORF">LY89DRAFT_569398</name>
</gene>
<dbReference type="Proteomes" id="UP000070700">
    <property type="component" value="Unassembled WGS sequence"/>
</dbReference>
<dbReference type="KEGG" id="psco:LY89DRAFT_569398"/>
<feature type="non-terminal residue" evidence="1">
    <location>
        <position position="240"/>
    </location>
</feature>
<dbReference type="STRING" id="149040.A0A194XEE3"/>
<dbReference type="InParanoid" id="A0A194XEE3"/>
<organism evidence="1 2">
    <name type="scientific">Mollisia scopiformis</name>
    <name type="common">Conifer needle endophyte fungus</name>
    <name type="synonym">Phialocephala scopiformis</name>
    <dbReference type="NCBI Taxonomy" id="149040"/>
    <lineage>
        <taxon>Eukaryota</taxon>
        <taxon>Fungi</taxon>
        <taxon>Dikarya</taxon>
        <taxon>Ascomycota</taxon>
        <taxon>Pezizomycotina</taxon>
        <taxon>Leotiomycetes</taxon>
        <taxon>Helotiales</taxon>
        <taxon>Mollisiaceae</taxon>
        <taxon>Mollisia</taxon>
    </lineage>
</organism>
<keyword evidence="2" id="KW-1185">Reference proteome</keyword>
<reference evidence="1 2" key="1">
    <citation type="submission" date="2015-10" db="EMBL/GenBank/DDBJ databases">
        <title>Full genome of DAOMC 229536 Phialocephala scopiformis, a fungal endophyte of spruce producing the potent anti-insectan compound rugulosin.</title>
        <authorList>
            <consortium name="DOE Joint Genome Institute"/>
            <person name="Walker A.K."/>
            <person name="Frasz S.L."/>
            <person name="Seifert K.A."/>
            <person name="Miller J.D."/>
            <person name="Mondo S.J."/>
            <person name="Labutti K."/>
            <person name="Lipzen A."/>
            <person name="Dockter R."/>
            <person name="Kennedy M."/>
            <person name="Grigoriev I.V."/>
            <person name="Spatafora J.W."/>
        </authorList>
    </citation>
    <scope>NUCLEOTIDE SEQUENCE [LARGE SCALE GENOMIC DNA]</scope>
    <source>
        <strain evidence="1 2">CBS 120377</strain>
    </source>
</reference>
<sequence length="240" mass="27299">PFRTTFASVSLHRSDRVRLLGFPQSDIQSIRGVIQNSYSKGISKEQLYGKSHEFKLNGNPWFGQSSDAVISRVLIREILAHLFSIGWILHASTDVSKKEMDKDTLFFRKQQARPPASDFISISFNQSDRLRLIGAPTQLVQDFKSLLSGMGLLQQDLGWKDATLRAWEFKLNGYPWRATGEETMSTRLLLLKMLECLESHGWSLYASVDQSTGGENSSETDSWYCVKDRSWVEGTAVFHR</sequence>
<feature type="non-terminal residue" evidence="1">
    <location>
        <position position="1"/>
    </location>
</feature>
<proteinExistence type="predicted"/>